<evidence type="ECO:0000256" key="5">
    <source>
        <dbReference type="ARBA" id="ARBA00023172"/>
    </source>
</evidence>
<keyword evidence="3" id="KW-0815">Transposition</keyword>
<gene>
    <name evidence="6" type="ORF">J2S15_002624</name>
</gene>
<comment type="caution">
    <text evidence="6">The sequence shown here is derived from an EMBL/GenBank/DDBJ whole genome shotgun (WGS) entry which is preliminary data.</text>
</comment>
<evidence type="ECO:0000256" key="3">
    <source>
        <dbReference type="ARBA" id="ARBA00022578"/>
    </source>
</evidence>
<keyword evidence="5" id="KW-0233">DNA recombination</keyword>
<name>A0ABU0E4Q1_9FIRM</name>
<sequence length="65" mass="7907">MFDIKQARKKRDEIVNNYESLYPAMVKCLDDGFEDSFQYCSCEETKYSRLKSKKMLERVNEEIRR</sequence>
<comment type="similarity">
    <text evidence="2">Belongs to the transposase mutator family.</text>
</comment>
<evidence type="ECO:0000313" key="6">
    <source>
        <dbReference type="EMBL" id="MDQ0361874.1"/>
    </source>
</evidence>
<organism evidence="6 7">
    <name type="scientific">Breznakia pachnodae</name>
    <dbReference type="NCBI Taxonomy" id="265178"/>
    <lineage>
        <taxon>Bacteria</taxon>
        <taxon>Bacillati</taxon>
        <taxon>Bacillota</taxon>
        <taxon>Erysipelotrichia</taxon>
        <taxon>Erysipelotrichales</taxon>
        <taxon>Erysipelotrichaceae</taxon>
        <taxon>Breznakia</taxon>
    </lineage>
</organism>
<keyword evidence="7" id="KW-1185">Reference proteome</keyword>
<proteinExistence type="inferred from homology"/>
<dbReference type="Proteomes" id="UP001230220">
    <property type="component" value="Unassembled WGS sequence"/>
</dbReference>
<comment type="function">
    <text evidence="1">Required for the transposition of the insertion element.</text>
</comment>
<accession>A0ABU0E4Q1</accession>
<evidence type="ECO:0000256" key="2">
    <source>
        <dbReference type="ARBA" id="ARBA00010961"/>
    </source>
</evidence>
<evidence type="ECO:0000256" key="4">
    <source>
        <dbReference type="ARBA" id="ARBA00023125"/>
    </source>
</evidence>
<dbReference type="Pfam" id="PF00872">
    <property type="entry name" value="Transposase_mut"/>
    <property type="match status" value="1"/>
</dbReference>
<dbReference type="EMBL" id="JAUSUR010000004">
    <property type="protein sequence ID" value="MDQ0361874.1"/>
    <property type="molecule type" value="Genomic_DNA"/>
</dbReference>
<evidence type="ECO:0000313" key="7">
    <source>
        <dbReference type="Proteomes" id="UP001230220"/>
    </source>
</evidence>
<reference evidence="6 7" key="1">
    <citation type="submission" date="2023-07" db="EMBL/GenBank/DDBJ databases">
        <title>Genomic Encyclopedia of Type Strains, Phase IV (KMG-IV): sequencing the most valuable type-strain genomes for metagenomic binning, comparative biology and taxonomic classification.</title>
        <authorList>
            <person name="Goeker M."/>
        </authorList>
    </citation>
    <scope>NUCLEOTIDE SEQUENCE [LARGE SCALE GENOMIC DNA]</scope>
    <source>
        <strain evidence="6 7">DSM 16784</strain>
    </source>
</reference>
<protein>
    <submittedName>
        <fullName evidence="6">Transposase-like protein</fullName>
    </submittedName>
</protein>
<dbReference type="InterPro" id="IPR001207">
    <property type="entry name" value="Transposase_mutator"/>
</dbReference>
<evidence type="ECO:0000256" key="1">
    <source>
        <dbReference type="ARBA" id="ARBA00002190"/>
    </source>
</evidence>
<keyword evidence="4" id="KW-0238">DNA-binding</keyword>